<dbReference type="EMBL" id="LAZR01064655">
    <property type="protein sequence ID" value="KKK57101.1"/>
    <property type="molecule type" value="Genomic_DNA"/>
</dbReference>
<accession>A0A0F8ZAK0</accession>
<name>A0A0F8ZAK0_9ZZZZ</name>
<feature type="non-terminal residue" evidence="1">
    <location>
        <position position="1"/>
    </location>
</feature>
<dbReference type="AlphaFoldDB" id="A0A0F8ZAK0"/>
<comment type="caution">
    <text evidence="1">The sequence shown here is derived from an EMBL/GenBank/DDBJ whole genome shotgun (WGS) entry which is preliminary data.</text>
</comment>
<organism evidence="1">
    <name type="scientific">marine sediment metagenome</name>
    <dbReference type="NCBI Taxonomy" id="412755"/>
    <lineage>
        <taxon>unclassified sequences</taxon>
        <taxon>metagenomes</taxon>
        <taxon>ecological metagenomes</taxon>
    </lineage>
</organism>
<gene>
    <name evidence="1" type="ORF">LCGC14_3057870</name>
</gene>
<reference evidence="1" key="1">
    <citation type="journal article" date="2015" name="Nature">
        <title>Complex archaea that bridge the gap between prokaryotes and eukaryotes.</title>
        <authorList>
            <person name="Spang A."/>
            <person name="Saw J.H."/>
            <person name="Jorgensen S.L."/>
            <person name="Zaremba-Niedzwiedzka K."/>
            <person name="Martijn J."/>
            <person name="Lind A.E."/>
            <person name="van Eijk R."/>
            <person name="Schleper C."/>
            <person name="Guy L."/>
            <person name="Ettema T.J."/>
        </authorList>
    </citation>
    <scope>NUCLEOTIDE SEQUENCE</scope>
</reference>
<evidence type="ECO:0000313" key="1">
    <source>
        <dbReference type="EMBL" id="KKK57101.1"/>
    </source>
</evidence>
<protein>
    <submittedName>
        <fullName evidence="1">Uncharacterized protein</fullName>
    </submittedName>
</protein>
<proteinExistence type="predicted"/>
<sequence>EMETERDASLGATELNVVTRYAVGIRRANWGMDIIHDATAPTGF</sequence>